<organism evidence="1">
    <name type="scientific">Helicoverpa SNPV AC53</name>
    <dbReference type="NCBI Taxonomy" id="1569367"/>
    <lineage>
        <taxon>Viruses</taxon>
        <taxon>Viruses incertae sedis</taxon>
        <taxon>Naldaviricetes</taxon>
        <taxon>Lefavirales</taxon>
        <taxon>Baculoviridae</taxon>
        <taxon>Alphabaculovirus</taxon>
        <taxon>Alphabaculovirus helarmigerae</taxon>
    </lineage>
</organism>
<dbReference type="EMBL" id="KU738900">
    <property type="protein sequence ID" value="AMN15762.1"/>
    <property type="molecule type" value="Genomic_DNA"/>
</dbReference>
<dbReference type="EMBL" id="KJ909666">
    <property type="protein sequence ID" value="AIG63127.1"/>
    <property type="molecule type" value="Genomic_DNA"/>
</dbReference>
<evidence type="ECO:0000313" key="3">
    <source>
        <dbReference type="EMBL" id="AMN15486.1"/>
    </source>
</evidence>
<keyword evidence="1" id="KW-0547">Nucleotide-binding</keyword>
<dbReference type="EMBL" id="KU738901">
    <property type="protein sequence ID" value="AMN15900.1"/>
    <property type="molecule type" value="Genomic_DNA"/>
</dbReference>
<evidence type="ECO:0000313" key="1">
    <source>
        <dbReference type="EMBL" id="AIG63127.1"/>
    </source>
</evidence>
<name>A0A075TSF3_9ABAC</name>
<dbReference type="GO" id="GO:0003678">
    <property type="term" value="F:DNA helicase activity"/>
    <property type="evidence" value="ECO:0007669"/>
    <property type="project" value="InterPro"/>
</dbReference>
<accession>A0A075TSF3</accession>
<dbReference type="EMBL" id="KU738903">
    <property type="protein sequence ID" value="AMN16176.1"/>
    <property type="molecule type" value="Genomic_DNA"/>
</dbReference>
<evidence type="ECO:0000313" key="4">
    <source>
        <dbReference type="EMBL" id="AMN15624.1"/>
    </source>
</evidence>
<protein>
    <submittedName>
        <fullName evidence="1">Helicase</fullName>
    </submittedName>
</protein>
<evidence type="ECO:0000313" key="7">
    <source>
        <dbReference type="EMBL" id="AMN16038.1"/>
    </source>
</evidence>
<gene>
    <name evidence="1" type="ORF">HaSNPV-AC53_086</name>
</gene>
<dbReference type="EMBL" id="KU738898">
    <property type="protein sequence ID" value="AMN15486.1"/>
    <property type="molecule type" value="Genomic_DNA"/>
</dbReference>
<dbReference type="EMBL" id="KU738904">
    <property type="protein sequence ID" value="AMN16314.1"/>
    <property type="molecule type" value="Genomic_DNA"/>
</dbReference>
<keyword evidence="1" id="KW-0378">Hydrolase</keyword>
<evidence type="ECO:0000313" key="6">
    <source>
        <dbReference type="EMBL" id="AMN15900.1"/>
    </source>
</evidence>
<keyword evidence="1" id="KW-0347">Helicase</keyword>
<dbReference type="EMBL" id="KU738897">
    <property type="protein sequence ID" value="AMN15348.1"/>
    <property type="molecule type" value="Genomic_DNA"/>
</dbReference>
<keyword evidence="1" id="KW-0067">ATP-binding</keyword>
<evidence type="ECO:0000313" key="8">
    <source>
        <dbReference type="EMBL" id="AMN16176.1"/>
    </source>
</evidence>
<dbReference type="GO" id="GO:0019079">
    <property type="term" value="P:viral genome replication"/>
    <property type="evidence" value="ECO:0007669"/>
    <property type="project" value="InterPro"/>
</dbReference>
<dbReference type="Gene3D" id="3.40.50.300">
    <property type="entry name" value="P-loop containing nucleotide triphosphate hydrolases"/>
    <property type="match status" value="1"/>
</dbReference>
<dbReference type="EMBL" id="KU738902">
    <property type="protein sequence ID" value="AMN16038.1"/>
    <property type="molecule type" value="Genomic_DNA"/>
</dbReference>
<proteinExistence type="predicted"/>
<evidence type="ECO:0000313" key="5">
    <source>
        <dbReference type="EMBL" id="AMN15762.1"/>
    </source>
</evidence>
<dbReference type="Pfam" id="PF04735">
    <property type="entry name" value="Baculo_helicase"/>
    <property type="match status" value="2"/>
</dbReference>
<dbReference type="InterPro" id="IPR027417">
    <property type="entry name" value="P-loop_NTPase"/>
</dbReference>
<evidence type="ECO:0000313" key="2">
    <source>
        <dbReference type="EMBL" id="AMN15348.1"/>
    </source>
</evidence>
<dbReference type="EMBL" id="KU738899">
    <property type="protein sequence ID" value="AMN15624.1"/>
    <property type="molecule type" value="Genomic_DNA"/>
</dbReference>
<evidence type="ECO:0000313" key="9">
    <source>
        <dbReference type="EMBL" id="AMN16314.1"/>
    </source>
</evidence>
<dbReference type="InterPro" id="IPR006824">
    <property type="entry name" value="DNA_helicase_Baculovir"/>
</dbReference>
<reference evidence="2" key="2">
    <citation type="journal article" date="2016" name="Genome Announc.">
        <title>Complete Genome Sequences of Seven Helicoverpa armigera SNPV-AC53-Derived Strains.</title>
        <authorList>
            <person name="Noune C."/>
            <person name="Hauxwell C."/>
        </authorList>
    </citation>
    <scope>NUCLEOTIDE SEQUENCE</scope>
    <source>
        <strain evidence="2">AC53C3</strain>
        <strain evidence="3">AC53C5</strain>
        <strain evidence="4">AC53C6</strain>
        <strain evidence="5">AC53C9</strain>
        <strain evidence="6">AC53T2</strain>
        <strain evidence="9">AC53T5</strain>
    </source>
</reference>
<reference evidence="1" key="3">
    <citation type="submission" date="2016-08" db="EMBL/GenBank/DDBJ databases">
        <authorList>
            <person name="Seilhamer J.J."/>
        </authorList>
    </citation>
    <scope>NUCLEOTIDE SEQUENCE</scope>
    <source>
        <strain evidence="1">AC53</strain>
        <strain evidence="7">AC53T4.1</strain>
        <strain evidence="8">AC53T4.2</strain>
    </source>
</reference>
<sequence length="1253" mass="145929">MATAPISVDAIFENIFNRIQQPDNETVVNLGCVDTIVLKNSATQEKFLIKSYQILEKLIVAVSTKQTRCNYKSCNNNSAIANNNLVHVNEIFGVVDADSGGAAASSSKDHVKSIDSHDWCVQGNYFAIKIRPFILQRYYEAVRDSISFSEFVMSNAEEYANKTESAGDYVYWPNIEISYFGWRLYLKLKFDIDIGEYVPLPHNRSLGNVNLFVWYPEHFLNVELCMTCNRNTLFVNGHSIFNDSNDTLFTIRMSDGSKGVCKILPKLVYSSKDLFEYIRDDIHLQECVTAPKFSDIVQIDLRSMRVFDDKTFSNYETVKVQKFSPTIIKNITSSSENYELIKNEIDISLDKIKTSMIEGLQNQEGVDGDVLIRYLSESNYFNFDYLIIVVWKMVSRQRFEFCETDIKLYLELLCLALYKNDAESLVKVRARCDPYVQLSTRVYKKFCDSLHFFSMENPCVLLGYYYAIHYCIYLNSLNDDMSFNERWAYTYERVMTCKLPPNVLCLGFLKKLESQGSFYVFNGKHYVPVKKDDELFKVTETGPSVKLSTIKFNNWKYLCFAEQGVFNVFINHYHNSCPFIIGNCLVNPFRYIDENEFLPKETIDYMLNNAKYEMEIFKTYHVAKVCRDIKVIKTNMSIINSFDNCRQCKNAEHSKLNQYFHEIWNSSPNELIIYGIYLNDTKMSDLIKNLRCVECKEAGTTQTSCSCVAQMNVNIKAFKLTLIFELFCDNAQLVELIWCLHYAPETYTKILGAQTNDVIIEKYAPIVYERRLQLIDQLYNKLDTIDIDMLLYEFSSANILLKILTMEDSTVAAIDSNVVVTAADNYDYDDFAKTPKNNCNDDGNSDYISGNSNEQYFDHFYKNYANTIVILRKYSVWWDKLIVARPSDDLAKWLTRFYMRVIMSRIDVKTYSPLFVKQVVRGYLYFRLFTNFNVKNSLLMMHFGASLGIPTDYEKCCIYLNGEPGSGKSSFFDLLESIIVVHKRDADKYTLSKKETDEMEANKLISQLYVINELKECNDSFFKSTADSSKSNSVCRKYQGSQKYEANYKLLVVNNKPLHISDYDRGVRNRFCVVYTDHEFLESMQFNGSIYFHAKNKKYPQEKAYFEDLTKPVRLFLSHILMYKRNPRDGYVYYKEILKSDSIHEHNLKCLDLNNSPLEAIVYILKVKSRPGAKPIDETKVDKAIELAVPFLDKFLHALLRKRNYQKFYETTLCAEFRKAFEKHYRPYDKVFVNLDMSFNKNDFNLNVPSFKC</sequence>
<reference evidence="1" key="1">
    <citation type="journal article" date="2015" name="Genome Announc.">
        <title>Complete Genome Sequences of Helicoverpa armigera Single Nucleopolyhedrovirus Strains AC53 and H25EA1 from Australia.</title>
        <authorList>
            <person name="Noune C."/>
            <person name="Hauxwell C."/>
        </authorList>
    </citation>
    <scope>NUCLEOTIDE SEQUENCE</scope>
    <source>
        <strain evidence="1">AC53</strain>
    </source>
</reference>